<dbReference type="STRING" id="452084.AR438_03220"/>
<accession>A0A0Q3HWI5</accession>
<keyword evidence="2" id="KW-1185">Reference proteome</keyword>
<gene>
    <name evidence="1" type="ORF">AR438_03220</name>
</gene>
<evidence type="ECO:0000313" key="1">
    <source>
        <dbReference type="EMBL" id="KQK27231.1"/>
    </source>
</evidence>
<dbReference type="OrthoDB" id="794480at2"/>
<dbReference type="Proteomes" id="UP000051682">
    <property type="component" value="Unassembled WGS sequence"/>
</dbReference>
<dbReference type="EMBL" id="LLYZ01000002">
    <property type="protein sequence ID" value="KQK27231.1"/>
    <property type="molecule type" value="Genomic_DNA"/>
</dbReference>
<comment type="caution">
    <text evidence="1">The sequence shown here is derived from an EMBL/GenBank/DDBJ whole genome shotgun (WGS) entry which is preliminary data.</text>
</comment>
<dbReference type="AlphaFoldDB" id="A0A0Q3HWI5"/>
<name>A0A0Q3HWI5_9FLAO</name>
<organism evidence="1 2">
    <name type="scientific">Chryseobacterium aquaticum</name>
    <dbReference type="NCBI Taxonomy" id="452084"/>
    <lineage>
        <taxon>Bacteria</taxon>
        <taxon>Pseudomonadati</taxon>
        <taxon>Bacteroidota</taxon>
        <taxon>Flavobacteriia</taxon>
        <taxon>Flavobacteriales</taxon>
        <taxon>Weeksellaceae</taxon>
        <taxon>Chryseobacterium group</taxon>
        <taxon>Chryseobacterium</taxon>
    </lineage>
</organism>
<evidence type="ECO:0000313" key="2">
    <source>
        <dbReference type="Proteomes" id="UP000051682"/>
    </source>
</evidence>
<protein>
    <submittedName>
        <fullName evidence="1">Uncharacterized protein</fullName>
    </submittedName>
</protein>
<reference evidence="1 2" key="1">
    <citation type="submission" date="2015-10" db="EMBL/GenBank/DDBJ databases">
        <title>Chryseobacterium aquaticum genome.</title>
        <authorList>
            <person name="Newman J.D."/>
            <person name="Ferguson M.B."/>
            <person name="Miller J.R."/>
        </authorList>
    </citation>
    <scope>NUCLEOTIDE SEQUENCE [LARGE SCALE GENOMIC DNA]</scope>
    <source>
        <strain evidence="1 2">KCTC 12483</strain>
    </source>
</reference>
<dbReference type="RefSeq" id="WP_050378110.1">
    <property type="nucleotide sequence ID" value="NZ_JAZDST010000017.1"/>
</dbReference>
<proteinExistence type="predicted"/>
<sequence>MTEAELWAKVEEFFQINFDTEKHPQIDTILFLIGVQELGSGQQKYTKDDKLNILHIAVCRLLEPFGYFKFTHYDKDGYPHFEELEKLPELKPNEQQLLMKKAIIHYFQEEELI</sequence>